<proteinExistence type="predicted"/>
<dbReference type="GO" id="GO:0080188">
    <property type="term" value="P:gene silencing by siRNA-directed DNA methylation"/>
    <property type="evidence" value="ECO:0007669"/>
    <property type="project" value="InterPro"/>
</dbReference>
<dbReference type="InterPro" id="IPR045177">
    <property type="entry name" value="FDM1-5/IDN2"/>
</dbReference>
<dbReference type="PANTHER" id="PTHR21596:SF51">
    <property type="entry name" value="OS01G0147700 PROTEIN"/>
    <property type="match status" value="1"/>
</dbReference>
<sequence>MGELSLKPFEDACRMKHGNDEPEIKTAMLLATWQYKVMDPSWRPFKTVEADGMTIKEVVDDDDAELKQLLTEYGDDVCDAVKAALSEMIQHNRSGGYAVPKLWNFSEGRKATMKEVVKYVTEQLWKEDPASGSWVILEDL</sequence>
<dbReference type="EMBL" id="GBRH01217150">
    <property type="protein sequence ID" value="JAD80745.1"/>
    <property type="molecule type" value="Transcribed_RNA"/>
</dbReference>
<dbReference type="InterPro" id="IPR005379">
    <property type="entry name" value="FDM1-5/IDN2_XH"/>
</dbReference>
<evidence type="ECO:0000313" key="2">
    <source>
        <dbReference type="EMBL" id="JAD80745.1"/>
    </source>
</evidence>
<name>A0A0A9D527_ARUDO</name>
<feature type="domain" description="Factor of DNA methylation 1-5/IDN2" evidence="1">
    <location>
        <begin position="1"/>
        <end position="124"/>
    </location>
</feature>
<dbReference type="AlphaFoldDB" id="A0A0A9D527"/>
<evidence type="ECO:0000259" key="1">
    <source>
        <dbReference type="Pfam" id="PF03469"/>
    </source>
</evidence>
<reference evidence="2" key="2">
    <citation type="journal article" date="2015" name="Data Brief">
        <title>Shoot transcriptome of the giant reed, Arundo donax.</title>
        <authorList>
            <person name="Barrero R.A."/>
            <person name="Guerrero F.D."/>
            <person name="Moolhuijzen P."/>
            <person name="Goolsby J.A."/>
            <person name="Tidwell J."/>
            <person name="Bellgard S.E."/>
            <person name="Bellgard M.I."/>
        </authorList>
    </citation>
    <scope>NUCLEOTIDE SEQUENCE</scope>
    <source>
        <tissue evidence="2">Shoot tissue taken approximately 20 cm above the soil surface</tissue>
    </source>
</reference>
<accession>A0A0A9D527</accession>
<dbReference type="PANTHER" id="PTHR21596">
    <property type="entry name" value="RIBONUCLEASE P SUBUNIT P38"/>
    <property type="match status" value="1"/>
</dbReference>
<protein>
    <recommendedName>
        <fullName evidence="1">Factor of DNA methylation 1-5/IDN2 domain-containing protein</fullName>
    </recommendedName>
</protein>
<dbReference type="Pfam" id="PF03469">
    <property type="entry name" value="XH"/>
    <property type="match status" value="1"/>
</dbReference>
<reference evidence="2" key="1">
    <citation type="submission" date="2014-09" db="EMBL/GenBank/DDBJ databases">
        <authorList>
            <person name="Magalhaes I.L.F."/>
            <person name="Oliveira U."/>
            <person name="Santos F.R."/>
            <person name="Vidigal T.H.D.A."/>
            <person name="Brescovit A.D."/>
            <person name="Santos A.J."/>
        </authorList>
    </citation>
    <scope>NUCLEOTIDE SEQUENCE</scope>
    <source>
        <tissue evidence="2">Shoot tissue taken approximately 20 cm above the soil surface</tissue>
    </source>
</reference>
<organism evidence="2">
    <name type="scientific">Arundo donax</name>
    <name type="common">Giant reed</name>
    <name type="synonym">Donax arundinaceus</name>
    <dbReference type="NCBI Taxonomy" id="35708"/>
    <lineage>
        <taxon>Eukaryota</taxon>
        <taxon>Viridiplantae</taxon>
        <taxon>Streptophyta</taxon>
        <taxon>Embryophyta</taxon>
        <taxon>Tracheophyta</taxon>
        <taxon>Spermatophyta</taxon>
        <taxon>Magnoliopsida</taxon>
        <taxon>Liliopsida</taxon>
        <taxon>Poales</taxon>
        <taxon>Poaceae</taxon>
        <taxon>PACMAD clade</taxon>
        <taxon>Arundinoideae</taxon>
        <taxon>Arundineae</taxon>
        <taxon>Arundo</taxon>
    </lineage>
</organism>